<dbReference type="EMBL" id="FNNZ01000001">
    <property type="protein sequence ID" value="SDW12716.1"/>
    <property type="molecule type" value="Genomic_DNA"/>
</dbReference>
<feature type="region of interest" description="Disordered" evidence="1">
    <location>
        <begin position="137"/>
        <end position="160"/>
    </location>
</feature>
<organism evidence="2 3">
    <name type="scientific">Thiocapsa roseopersicina</name>
    <dbReference type="NCBI Taxonomy" id="1058"/>
    <lineage>
        <taxon>Bacteria</taxon>
        <taxon>Pseudomonadati</taxon>
        <taxon>Pseudomonadota</taxon>
        <taxon>Gammaproteobacteria</taxon>
        <taxon>Chromatiales</taxon>
        <taxon>Chromatiaceae</taxon>
        <taxon>Thiocapsa</taxon>
    </lineage>
</organism>
<dbReference type="OrthoDB" id="5768248at2"/>
<feature type="compositionally biased region" description="Basic and acidic residues" evidence="1">
    <location>
        <begin position="151"/>
        <end position="160"/>
    </location>
</feature>
<dbReference type="Proteomes" id="UP000198816">
    <property type="component" value="Unassembled WGS sequence"/>
</dbReference>
<proteinExistence type="predicted"/>
<protein>
    <submittedName>
        <fullName evidence="2">Uncharacterized protein</fullName>
    </submittedName>
</protein>
<dbReference type="RefSeq" id="WP_093027709.1">
    <property type="nucleotide sequence ID" value="NZ_FNNZ01000001.1"/>
</dbReference>
<evidence type="ECO:0000313" key="2">
    <source>
        <dbReference type="EMBL" id="SDW12716.1"/>
    </source>
</evidence>
<evidence type="ECO:0000256" key="1">
    <source>
        <dbReference type="SAM" id="MobiDB-lite"/>
    </source>
</evidence>
<dbReference type="AlphaFoldDB" id="A0A1H2QZR9"/>
<keyword evidence="3" id="KW-1185">Reference proteome</keyword>
<reference evidence="3" key="1">
    <citation type="submission" date="2016-10" db="EMBL/GenBank/DDBJ databases">
        <authorList>
            <person name="Varghese N."/>
            <person name="Submissions S."/>
        </authorList>
    </citation>
    <scope>NUCLEOTIDE SEQUENCE [LARGE SCALE GENOMIC DNA]</scope>
    <source>
        <strain evidence="3">DSM 217</strain>
    </source>
</reference>
<sequence>MFQVHSIRIATVAVIAGLSVLWGNAQAEQDLKAGAAAQLEVRVLEAQVPPVQEERYDVLYRMEVISVLRSTSPLKPGDTIDVRSYAMSPEAMERSGMEPKAPALLAPGWLGVAYLNPAPRSGGPEAPPQFAIAAEGDSFEDIPPGPPSLRWTEEVEVRTE</sequence>
<accession>A0A1H2QZR9</accession>
<gene>
    <name evidence="2" type="ORF">SAMN05421783_101487</name>
</gene>
<evidence type="ECO:0000313" key="3">
    <source>
        <dbReference type="Proteomes" id="UP000198816"/>
    </source>
</evidence>
<name>A0A1H2QZR9_THIRO</name>